<comment type="caution">
    <text evidence="3">The sequence shown here is derived from an EMBL/GenBank/DDBJ whole genome shotgun (WGS) entry which is preliminary data.</text>
</comment>
<dbReference type="Proteomes" id="UP001168478">
    <property type="component" value="Unassembled WGS sequence"/>
</dbReference>
<dbReference type="EMBL" id="JAUEIE010000005">
    <property type="protein sequence ID" value="MDN0022726.1"/>
    <property type="molecule type" value="Genomic_DNA"/>
</dbReference>
<keyword evidence="4" id="KW-1185">Reference proteome</keyword>
<evidence type="ECO:0000313" key="4">
    <source>
        <dbReference type="Proteomes" id="UP001167831"/>
    </source>
</evidence>
<name>A0AAW7JLC6_9BACT</name>
<reference evidence="3" key="1">
    <citation type="submission" date="2023-06" db="EMBL/GenBank/DDBJ databases">
        <authorList>
            <person name="Zeman M."/>
            <person name="Kubasova T."/>
            <person name="Jahodarova E."/>
            <person name="Nykrynova M."/>
            <person name="Rychlik I."/>
        </authorList>
    </citation>
    <scope>NUCLEOTIDE SEQUENCE</scope>
    <source>
        <strain evidence="3">ET15</strain>
        <strain evidence="2">ET37</strain>
    </source>
</reference>
<keyword evidence="1" id="KW-1133">Transmembrane helix</keyword>
<protein>
    <submittedName>
        <fullName evidence="3">Uncharacterized protein</fullName>
    </submittedName>
</protein>
<feature type="transmembrane region" description="Helical" evidence="1">
    <location>
        <begin position="117"/>
        <end position="143"/>
    </location>
</feature>
<proteinExistence type="predicted"/>
<organism evidence="3 5">
    <name type="scientific">Leyella lascolaii</name>
    <dbReference type="NCBI Taxonomy" id="1776379"/>
    <lineage>
        <taxon>Bacteria</taxon>
        <taxon>Pseudomonadati</taxon>
        <taxon>Bacteroidota</taxon>
        <taxon>Bacteroidia</taxon>
        <taxon>Bacteroidales</taxon>
        <taxon>Prevotellaceae</taxon>
        <taxon>Leyella</taxon>
    </lineage>
</organism>
<feature type="transmembrane region" description="Helical" evidence="1">
    <location>
        <begin position="163"/>
        <end position="186"/>
    </location>
</feature>
<keyword evidence="1" id="KW-0472">Membrane</keyword>
<gene>
    <name evidence="2" type="ORF">QVN81_06765</name>
    <name evidence="3" type="ORF">QVN84_12030</name>
</gene>
<accession>A0AAW7JLC6</accession>
<dbReference type="AlphaFoldDB" id="A0AAW7JLC6"/>
<evidence type="ECO:0000313" key="2">
    <source>
        <dbReference type="EMBL" id="MDN0022726.1"/>
    </source>
</evidence>
<dbReference type="Proteomes" id="UP001167831">
    <property type="component" value="Unassembled WGS sequence"/>
</dbReference>
<sequence>MKPIDFPQSTKVLQKPSTMSDNECSSLHVWNDGKQCVSCWKPTFKERINILFGGKVWLGVLSGKTQPPVFVSGEAVFNKQPLKDRISAFLSEVKESIIEAWESLAEAAKHPDKRKHFIVGAIIALVVGILFGALVGFIAGSLAGAIKEWWDSKGHGMVELMDFVFTVIGALCGALVALMICALFNINSVLSWLLK</sequence>
<evidence type="ECO:0000313" key="5">
    <source>
        <dbReference type="Proteomes" id="UP001168478"/>
    </source>
</evidence>
<keyword evidence="1" id="KW-0812">Transmembrane</keyword>
<dbReference type="RefSeq" id="WP_289825238.1">
    <property type="nucleotide sequence ID" value="NZ_JAUEIE010000005.1"/>
</dbReference>
<evidence type="ECO:0000313" key="3">
    <source>
        <dbReference type="EMBL" id="MDN0026237.1"/>
    </source>
</evidence>
<reference evidence="3" key="2">
    <citation type="submission" date="2023-08" db="EMBL/GenBank/DDBJ databases">
        <title>Identification and characterization of horizontal gene transfer across gut microbiota members of farm animals based on homology search.</title>
        <authorList>
            <person name="Schwarzerova J."/>
            <person name="Nykrynova M."/>
            <person name="Jureckova K."/>
            <person name="Cejkova D."/>
            <person name="Rychlik I."/>
        </authorList>
    </citation>
    <scope>NUCLEOTIDE SEQUENCE</scope>
    <source>
        <strain evidence="3">ET15</strain>
        <strain evidence="2">ET37</strain>
    </source>
</reference>
<evidence type="ECO:0000256" key="1">
    <source>
        <dbReference type="SAM" id="Phobius"/>
    </source>
</evidence>
<dbReference type="EMBL" id="JAUEIF010000014">
    <property type="protein sequence ID" value="MDN0026237.1"/>
    <property type="molecule type" value="Genomic_DNA"/>
</dbReference>